<dbReference type="RefSeq" id="WP_184001708.1">
    <property type="nucleotide sequence ID" value="NZ_BAABIF010000004.1"/>
</dbReference>
<dbReference type="Proteomes" id="UP000554342">
    <property type="component" value="Unassembled WGS sequence"/>
</dbReference>
<dbReference type="InterPro" id="IPR006665">
    <property type="entry name" value="OmpA-like"/>
</dbReference>
<dbReference type="InterPro" id="IPR036737">
    <property type="entry name" value="OmpA-like_sf"/>
</dbReference>
<organism evidence="4 5">
    <name type="scientific">Stakelama sediminis</name>
    <dbReference type="NCBI Taxonomy" id="463200"/>
    <lineage>
        <taxon>Bacteria</taxon>
        <taxon>Pseudomonadati</taxon>
        <taxon>Pseudomonadota</taxon>
        <taxon>Alphaproteobacteria</taxon>
        <taxon>Sphingomonadales</taxon>
        <taxon>Sphingomonadaceae</taxon>
        <taxon>Stakelama</taxon>
    </lineage>
</organism>
<dbReference type="Gene3D" id="3.30.1330.60">
    <property type="entry name" value="OmpA-like domain"/>
    <property type="match status" value="1"/>
</dbReference>
<evidence type="ECO:0000313" key="5">
    <source>
        <dbReference type="Proteomes" id="UP000554342"/>
    </source>
</evidence>
<dbReference type="SUPFAM" id="SSF103088">
    <property type="entry name" value="OmpA-like"/>
    <property type="match status" value="1"/>
</dbReference>
<feature type="transmembrane region" description="Helical" evidence="2">
    <location>
        <begin position="20"/>
        <end position="40"/>
    </location>
</feature>
<dbReference type="PROSITE" id="PS51123">
    <property type="entry name" value="OMPA_2"/>
    <property type="match status" value="1"/>
</dbReference>
<evidence type="ECO:0000256" key="1">
    <source>
        <dbReference type="PROSITE-ProRule" id="PRU00473"/>
    </source>
</evidence>
<keyword evidence="5" id="KW-1185">Reference proteome</keyword>
<evidence type="ECO:0000259" key="3">
    <source>
        <dbReference type="PROSITE" id="PS51123"/>
    </source>
</evidence>
<dbReference type="GO" id="GO:0016020">
    <property type="term" value="C:membrane"/>
    <property type="evidence" value="ECO:0007669"/>
    <property type="project" value="UniProtKB-UniRule"/>
</dbReference>
<sequence>MRSAALARFNAIPRERRPLWLTTLADLGLLLVGFLVLVHATGIDDHGKIAKSIRAAFDAPMPEAAAAAPLPAAMPVDIGRIGSFAIGSATPSPAALDSLANWARGAASDPRTEIILSGATDGSSADVDADSGSAAILAADRARAVAAGLIARGVVAPDQIRFESMTAARMRAVTATIGFRGKRQ</sequence>
<dbReference type="EMBL" id="JACIJI010000001">
    <property type="protein sequence ID" value="MBB5718018.1"/>
    <property type="molecule type" value="Genomic_DNA"/>
</dbReference>
<comment type="caution">
    <text evidence="4">The sequence shown here is derived from an EMBL/GenBank/DDBJ whole genome shotgun (WGS) entry which is preliminary data.</text>
</comment>
<gene>
    <name evidence="4" type="ORF">FHR23_000925</name>
</gene>
<accession>A0A840YWI8</accession>
<protein>
    <submittedName>
        <fullName evidence="4">Outer membrane protein OmpA-like peptidoglycan-associated protein</fullName>
    </submittedName>
</protein>
<evidence type="ECO:0000313" key="4">
    <source>
        <dbReference type="EMBL" id="MBB5718018.1"/>
    </source>
</evidence>
<keyword evidence="1 2" id="KW-0472">Membrane</keyword>
<name>A0A840YWI8_9SPHN</name>
<proteinExistence type="predicted"/>
<feature type="domain" description="OmpA-like" evidence="3">
    <location>
        <begin position="71"/>
        <end position="184"/>
    </location>
</feature>
<dbReference type="AlphaFoldDB" id="A0A840YWI8"/>
<keyword evidence="2" id="KW-1133">Transmembrane helix</keyword>
<keyword evidence="2" id="KW-0812">Transmembrane</keyword>
<reference evidence="4 5" key="1">
    <citation type="submission" date="2020-08" db="EMBL/GenBank/DDBJ databases">
        <title>Genomic Encyclopedia of Type Strains, Phase IV (KMG-IV): sequencing the most valuable type-strain genomes for metagenomic binning, comparative biology and taxonomic classification.</title>
        <authorList>
            <person name="Goeker M."/>
        </authorList>
    </citation>
    <scope>NUCLEOTIDE SEQUENCE [LARGE SCALE GENOMIC DNA]</scope>
    <source>
        <strain evidence="4 5">DSM 27203</strain>
    </source>
</reference>
<evidence type="ECO:0000256" key="2">
    <source>
        <dbReference type="SAM" id="Phobius"/>
    </source>
</evidence>